<sequence>MILRGWDRPDSITRDDLQGDRFDMQGINWEKLDTTRAKARVARLRLCSKKTNTQRATTLPNSENYFRFGKMNTTHRALISHFQLRNLISCTSRNDIYYASKTSTATKVIHTDASGRSVSCAMDLTSACGDSLNSFGFSITALTASEDVLIAGGFNGEYALTHLSSTFNTPPTAGFVTHEHNGIQNHIHTFSSRSSGKPQGVFCSNDRRLRVLDCDTNQFTYDFAYEQAINCSATSPDGRMRVIVGDFNETLITNAEAGVTFERLRTHTDHVFACAWADDGIHLATGAQDSRIVIWDARRWDHPLITIESEMACPRSLCFSPVGGGKRVLFAAEAQDFVNVIDAVTFDKRQVLDFYGEIGGMTVTPDGSSLFVANCDSKFGGIMEFERVGYGEQHGLTGDMWRHHPNVRVRRDEPWEWVPEHELDDHPLVILPAKARRRRGLGLGDFVI</sequence>
<gene>
    <name evidence="2" type="ORF">K432DRAFT_303600</name>
</gene>
<evidence type="ECO:0000256" key="1">
    <source>
        <dbReference type="PROSITE-ProRule" id="PRU00221"/>
    </source>
</evidence>
<dbReference type="InterPro" id="IPR015943">
    <property type="entry name" value="WD40/YVTN_repeat-like_dom_sf"/>
</dbReference>
<dbReference type="EMBL" id="KV745106">
    <property type="protein sequence ID" value="OCK77689.1"/>
    <property type="molecule type" value="Genomic_DNA"/>
</dbReference>
<name>A0A8E2JD58_9PEZI</name>
<dbReference type="AlphaFoldDB" id="A0A8E2JD58"/>
<dbReference type="Gene3D" id="2.130.10.10">
    <property type="entry name" value="YVTN repeat-like/Quinoprotein amine dehydrogenase"/>
    <property type="match status" value="1"/>
</dbReference>
<protein>
    <submittedName>
        <fullName evidence="2">WD40 repeat-like protein</fullName>
    </submittedName>
</protein>
<organism evidence="2 3">
    <name type="scientific">Lepidopterella palustris CBS 459.81</name>
    <dbReference type="NCBI Taxonomy" id="1314670"/>
    <lineage>
        <taxon>Eukaryota</taxon>
        <taxon>Fungi</taxon>
        <taxon>Dikarya</taxon>
        <taxon>Ascomycota</taxon>
        <taxon>Pezizomycotina</taxon>
        <taxon>Dothideomycetes</taxon>
        <taxon>Pleosporomycetidae</taxon>
        <taxon>Mytilinidiales</taxon>
        <taxon>Argynnaceae</taxon>
        <taxon>Lepidopterella</taxon>
    </lineage>
</organism>
<proteinExistence type="predicted"/>
<keyword evidence="1" id="KW-0853">WD repeat</keyword>
<feature type="repeat" description="WD" evidence="1">
    <location>
        <begin position="264"/>
        <end position="296"/>
    </location>
</feature>
<dbReference type="PROSITE" id="PS50294">
    <property type="entry name" value="WD_REPEATS_REGION"/>
    <property type="match status" value="1"/>
</dbReference>
<dbReference type="SMART" id="SM00320">
    <property type="entry name" value="WD40"/>
    <property type="match status" value="2"/>
</dbReference>
<dbReference type="PANTHER" id="PTHR43991">
    <property type="entry name" value="WD REPEAT PROTEIN (AFU_ORTHOLOGUE AFUA_8G05640)-RELATED"/>
    <property type="match status" value="1"/>
</dbReference>
<reference evidence="2 3" key="1">
    <citation type="journal article" date="2016" name="Nat. Commun.">
        <title>Ectomycorrhizal ecology is imprinted in the genome of the dominant symbiotic fungus Cenococcum geophilum.</title>
        <authorList>
            <consortium name="DOE Joint Genome Institute"/>
            <person name="Peter M."/>
            <person name="Kohler A."/>
            <person name="Ohm R.A."/>
            <person name="Kuo A."/>
            <person name="Krutzmann J."/>
            <person name="Morin E."/>
            <person name="Arend M."/>
            <person name="Barry K.W."/>
            <person name="Binder M."/>
            <person name="Choi C."/>
            <person name="Clum A."/>
            <person name="Copeland A."/>
            <person name="Grisel N."/>
            <person name="Haridas S."/>
            <person name="Kipfer T."/>
            <person name="LaButti K."/>
            <person name="Lindquist E."/>
            <person name="Lipzen A."/>
            <person name="Maire R."/>
            <person name="Meier B."/>
            <person name="Mihaltcheva S."/>
            <person name="Molinier V."/>
            <person name="Murat C."/>
            <person name="Poggeler S."/>
            <person name="Quandt C.A."/>
            <person name="Sperisen C."/>
            <person name="Tritt A."/>
            <person name="Tisserant E."/>
            <person name="Crous P.W."/>
            <person name="Henrissat B."/>
            <person name="Nehls U."/>
            <person name="Egli S."/>
            <person name="Spatafora J.W."/>
            <person name="Grigoriev I.V."/>
            <person name="Martin F.M."/>
        </authorList>
    </citation>
    <scope>NUCLEOTIDE SEQUENCE [LARGE SCALE GENOMIC DNA]</scope>
    <source>
        <strain evidence="2 3">CBS 459.81</strain>
    </source>
</reference>
<evidence type="ECO:0000313" key="2">
    <source>
        <dbReference type="EMBL" id="OCK77689.1"/>
    </source>
</evidence>
<dbReference type="InterPro" id="IPR036322">
    <property type="entry name" value="WD40_repeat_dom_sf"/>
</dbReference>
<accession>A0A8E2JD58</accession>
<dbReference type="InterPro" id="IPR001680">
    <property type="entry name" value="WD40_rpt"/>
</dbReference>
<dbReference type="PROSITE" id="PS50082">
    <property type="entry name" value="WD_REPEATS_2"/>
    <property type="match status" value="1"/>
</dbReference>
<keyword evidence="3" id="KW-1185">Reference proteome</keyword>
<dbReference type="OrthoDB" id="20669at2759"/>
<dbReference type="PANTHER" id="PTHR43991:SF12">
    <property type="entry name" value="WD REPEAT PROTEIN (AFU_ORTHOLOGUE AFUA_8G05640)"/>
    <property type="match status" value="1"/>
</dbReference>
<evidence type="ECO:0000313" key="3">
    <source>
        <dbReference type="Proteomes" id="UP000250266"/>
    </source>
</evidence>
<dbReference type="Proteomes" id="UP000250266">
    <property type="component" value="Unassembled WGS sequence"/>
</dbReference>
<dbReference type="SUPFAM" id="SSF50978">
    <property type="entry name" value="WD40 repeat-like"/>
    <property type="match status" value="1"/>
</dbReference>
<dbReference type="Pfam" id="PF00400">
    <property type="entry name" value="WD40"/>
    <property type="match status" value="1"/>
</dbReference>